<protein>
    <submittedName>
        <fullName evidence="1">DNA lyase</fullName>
    </submittedName>
</protein>
<comment type="caution">
    <text evidence="1">The sequence shown here is derived from an EMBL/GenBank/DDBJ whole genome shotgun (WGS) entry which is preliminary data.</text>
</comment>
<reference evidence="1 2" key="1">
    <citation type="submission" date="2020-04" db="EMBL/GenBank/DDBJ databases">
        <title>MicrobeNet Type strains.</title>
        <authorList>
            <person name="Nicholson A.C."/>
        </authorList>
    </citation>
    <scope>NUCLEOTIDE SEQUENCE [LARGE SCALE GENOMIC DNA]</scope>
    <source>
        <strain evidence="1 2">DSM 44113</strain>
    </source>
</reference>
<keyword evidence="1" id="KW-0456">Lyase</keyword>
<dbReference type="GO" id="GO:0016829">
    <property type="term" value="F:lyase activity"/>
    <property type="evidence" value="ECO:0007669"/>
    <property type="project" value="UniProtKB-KW"/>
</dbReference>
<dbReference type="InterPro" id="IPR004260">
    <property type="entry name" value="Pyr-dimer_DNA_glycosylase"/>
</dbReference>
<keyword evidence="2" id="KW-1185">Reference proteome</keyword>
<sequence length="148" mass="16771">MRIWSVHPRYLDRQALVACWRETLLAQAVLAGRTKGYTRHPQLERFRATPEPLDTVGAYLSAIADEADARGYTFDRTRIDAPDAEVAPIDVTTGQLDLEWAHLMAKLTVRNPEVAERWRTVERPDPHRSFRAVPGEVESWERAAPPGA</sequence>
<organism evidence="1 2">
    <name type="scientific">Tsukamurella spumae</name>
    <dbReference type="NCBI Taxonomy" id="44753"/>
    <lineage>
        <taxon>Bacteria</taxon>
        <taxon>Bacillati</taxon>
        <taxon>Actinomycetota</taxon>
        <taxon>Actinomycetes</taxon>
        <taxon>Mycobacteriales</taxon>
        <taxon>Tsukamurellaceae</taxon>
        <taxon>Tsukamurella</taxon>
    </lineage>
</organism>
<evidence type="ECO:0000313" key="2">
    <source>
        <dbReference type="Proteomes" id="UP000582646"/>
    </source>
</evidence>
<dbReference type="Proteomes" id="UP000582646">
    <property type="component" value="Unassembled WGS sequence"/>
</dbReference>
<evidence type="ECO:0000313" key="1">
    <source>
        <dbReference type="EMBL" id="NKY17355.1"/>
    </source>
</evidence>
<dbReference type="EMBL" id="JAAXOQ010000003">
    <property type="protein sequence ID" value="NKY17355.1"/>
    <property type="molecule type" value="Genomic_DNA"/>
</dbReference>
<dbReference type="RefSeq" id="WP_168544469.1">
    <property type="nucleotide sequence ID" value="NZ_BAAAKS010000002.1"/>
</dbReference>
<accession>A0A846WYL8</accession>
<proteinExistence type="predicted"/>
<dbReference type="AlphaFoldDB" id="A0A846WYL8"/>
<name>A0A846WYL8_9ACTN</name>
<gene>
    <name evidence="1" type="ORF">HF999_03045</name>
</gene>
<dbReference type="Pfam" id="PF03013">
    <property type="entry name" value="Pyr_excise"/>
    <property type="match status" value="1"/>
</dbReference>